<dbReference type="Gene3D" id="3.40.50.300">
    <property type="entry name" value="P-loop containing nucleotide triphosphate hydrolases"/>
    <property type="match status" value="1"/>
</dbReference>
<proteinExistence type="predicted"/>
<dbReference type="HOGENOM" id="CLU_896062_0_0_2"/>
<dbReference type="STRING" id="349307.Mthe_1685"/>
<gene>
    <name evidence="1" type="ordered locus">Mthe_1685</name>
</gene>
<keyword evidence="2" id="KW-1185">Reference proteome</keyword>
<sequence>MRYSVELISPERKIEFAEKYADQVLYEVKSEIYGCCIKLLTGIRDVKSRWEESFYFMSQSVRSHGRMYVVNDDGGKNRVLYDPQSKTAFLVNFDYYGWIKSLALSLAGDILEDEHGIHSVHGACLDLDGRGICIIGGSGTGKTTHTYGLLRDQRVRVVSDDWFFGRIYGRDVLGYGSEKNFYIRAELSTIWKEFAWLVERAELDSMGRGVVDLRWAIGKGRILPLTTIRHVFILKRDSSDDRIVRLSPEDALQMVEKNGYFNPHLLVDGDLKRRIRSGFFRAMLSSASVWVVNTIGTPEETQSMIRDAINV</sequence>
<dbReference type="GO" id="GO:0016301">
    <property type="term" value="F:kinase activity"/>
    <property type="evidence" value="ECO:0007669"/>
    <property type="project" value="UniProtKB-KW"/>
</dbReference>
<organism evidence="1 2">
    <name type="scientific">Methanothrix thermoacetophila (strain DSM 6194 / JCM 14653 / NBRC 101360 / PT)</name>
    <name type="common">Methanosaeta thermophila</name>
    <dbReference type="NCBI Taxonomy" id="349307"/>
    <lineage>
        <taxon>Archaea</taxon>
        <taxon>Methanobacteriati</taxon>
        <taxon>Methanobacteriota</taxon>
        <taxon>Stenosarchaea group</taxon>
        <taxon>Methanomicrobia</taxon>
        <taxon>Methanotrichales</taxon>
        <taxon>Methanotrichaceae</taxon>
        <taxon>Methanothrix</taxon>
    </lineage>
</organism>
<evidence type="ECO:0000313" key="1">
    <source>
        <dbReference type="EMBL" id="ABK15451.1"/>
    </source>
</evidence>
<dbReference type="Proteomes" id="UP000000674">
    <property type="component" value="Chromosome"/>
</dbReference>
<name>A0B9S7_METTP</name>
<dbReference type="InterPro" id="IPR027417">
    <property type="entry name" value="P-loop_NTPase"/>
</dbReference>
<accession>A0B9S7</accession>
<dbReference type="GeneID" id="4463437"/>
<dbReference type="EMBL" id="CP000477">
    <property type="protein sequence ID" value="ABK15451.1"/>
    <property type="molecule type" value="Genomic_DNA"/>
</dbReference>
<protein>
    <submittedName>
        <fullName evidence="1">HPr kinase</fullName>
    </submittedName>
</protein>
<dbReference type="SUPFAM" id="SSF53795">
    <property type="entry name" value="PEP carboxykinase-like"/>
    <property type="match status" value="1"/>
</dbReference>
<dbReference type="RefSeq" id="WP_011696829.1">
    <property type="nucleotide sequence ID" value="NC_008553.1"/>
</dbReference>
<reference evidence="1 2" key="1">
    <citation type="submission" date="2006-10" db="EMBL/GenBank/DDBJ databases">
        <title>Complete sequence of Methanosaeta thermophila PT.</title>
        <authorList>
            <consortium name="US DOE Joint Genome Institute"/>
            <person name="Copeland A."/>
            <person name="Lucas S."/>
            <person name="Lapidus A."/>
            <person name="Barry K."/>
            <person name="Detter J.C."/>
            <person name="Glavina del Rio T."/>
            <person name="Hammon N."/>
            <person name="Israni S."/>
            <person name="Pitluck S."/>
            <person name="Chain P."/>
            <person name="Malfatti S."/>
            <person name="Shin M."/>
            <person name="Vergez L."/>
            <person name="Schmutz J."/>
            <person name="Larimer F."/>
            <person name="Land M."/>
            <person name="Hauser L."/>
            <person name="Kyrpides N."/>
            <person name="Kim E."/>
            <person name="Smith K.S."/>
            <person name="Ingram-Smith C."/>
            <person name="Richardson P."/>
        </authorList>
    </citation>
    <scope>NUCLEOTIDE SEQUENCE [LARGE SCALE GENOMIC DNA]</scope>
    <source>
        <strain evidence="2">DSM 6194 / JCM 14653 / NBRC 101360 / PT</strain>
    </source>
</reference>
<dbReference type="OrthoDB" id="67771at2157"/>
<evidence type="ECO:0000313" key="2">
    <source>
        <dbReference type="Proteomes" id="UP000000674"/>
    </source>
</evidence>
<dbReference type="AlphaFoldDB" id="A0B9S7"/>
<keyword evidence="1" id="KW-0418">Kinase</keyword>
<keyword evidence="1" id="KW-0808">Transferase</keyword>
<dbReference type="KEGG" id="mtp:Mthe_1685"/>